<proteinExistence type="predicted"/>
<gene>
    <name evidence="1" type="ORF">EZS28_056176</name>
</gene>
<dbReference type="AlphaFoldDB" id="A0A5J4PQF2"/>
<protein>
    <submittedName>
        <fullName evidence="1">Uncharacterized protein</fullName>
    </submittedName>
</protein>
<comment type="caution">
    <text evidence="1">The sequence shown here is derived from an EMBL/GenBank/DDBJ whole genome shotgun (WGS) entry which is preliminary data.</text>
</comment>
<sequence length="89" mass="10961">MTCWRSEHYTVEIRRQYIGDMIIKQWRSCHDMERVQATILWKSDGSGDNMVEIWRQHAADLVIIWWRQCDSIEEIIWWRSVNNMVEFSR</sequence>
<reference evidence="1 2" key="1">
    <citation type="submission" date="2019-03" db="EMBL/GenBank/DDBJ databases">
        <title>Single cell metagenomics reveals metabolic interactions within the superorganism composed of flagellate Streblomastix strix and complex community of Bacteroidetes bacteria on its surface.</title>
        <authorList>
            <person name="Treitli S.C."/>
            <person name="Kolisko M."/>
            <person name="Husnik F."/>
            <person name="Keeling P."/>
            <person name="Hampl V."/>
        </authorList>
    </citation>
    <scope>NUCLEOTIDE SEQUENCE [LARGE SCALE GENOMIC DNA]</scope>
    <source>
        <strain evidence="1">ST1C</strain>
    </source>
</reference>
<dbReference type="Proteomes" id="UP000324800">
    <property type="component" value="Unassembled WGS sequence"/>
</dbReference>
<accession>A0A5J4PQF2</accession>
<evidence type="ECO:0000313" key="1">
    <source>
        <dbReference type="EMBL" id="KAA6311181.1"/>
    </source>
</evidence>
<name>A0A5J4PQF2_9EUKA</name>
<evidence type="ECO:0000313" key="2">
    <source>
        <dbReference type="Proteomes" id="UP000324800"/>
    </source>
</evidence>
<organism evidence="1 2">
    <name type="scientific">Streblomastix strix</name>
    <dbReference type="NCBI Taxonomy" id="222440"/>
    <lineage>
        <taxon>Eukaryota</taxon>
        <taxon>Metamonada</taxon>
        <taxon>Preaxostyla</taxon>
        <taxon>Oxymonadida</taxon>
        <taxon>Streblomastigidae</taxon>
        <taxon>Streblomastix</taxon>
    </lineage>
</organism>
<dbReference type="EMBL" id="SNRW01049370">
    <property type="protein sequence ID" value="KAA6311181.1"/>
    <property type="molecule type" value="Genomic_DNA"/>
</dbReference>